<gene>
    <name evidence="2" type="ORF">UE46_02320</name>
</gene>
<dbReference type="Pfam" id="PF12679">
    <property type="entry name" value="ABC2_membrane_2"/>
    <property type="match status" value="1"/>
</dbReference>
<reference evidence="3" key="1">
    <citation type="submission" date="2015-03" db="EMBL/GenBank/DDBJ databases">
        <authorList>
            <person name="Ferrari E."/>
            <person name="Walter M.C."/>
            <person name="Huptas C."/>
            <person name="Scherer S."/>
            <person name="Mueller-Herbst S."/>
        </authorList>
    </citation>
    <scope>NUCLEOTIDE SEQUENCE [LARGE SCALE GENOMIC DNA]</scope>
    <source>
        <strain evidence="3">LWP01</strain>
    </source>
</reference>
<feature type="transmembrane region" description="Helical" evidence="1">
    <location>
        <begin position="189"/>
        <end position="214"/>
    </location>
</feature>
<accession>A0A1S7FRF1</accession>
<feature type="transmembrane region" description="Helical" evidence="1">
    <location>
        <begin position="234"/>
        <end position="257"/>
    </location>
</feature>
<dbReference type="GO" id="GO:0005886">
    <property type="term" value="C:plasma membrane"/>
    <property type="evidence" value="ECO:0007669"/>
    <property type="project" value="UniProtKB-SubCell"/>
</dbReference>
<sequence length="269" mass="29471">MSNVMTLFQKEQMEQWRSLKWIWLPVVFAILGMMQPLMMYYLPEIMGSMGGSDSGQGAALAELMGVLNAPEVMAGTLSSQFDQLGIIILIVALMGAIISEKNNGMLAFILTRPVRAWQYILAKWFSQALLVFVALGLGYFAAYYYVYLLYDGIAMAHIFAGFGIYFVWLLFLVTTVLALGIIFRSSAVVAMIGAGGAIILELVSGISGWGQIFNPAYLSANASNVIMTGDVKDYFAGNLLMSLLFIVALLIVSILLLTQKNFHIGSSHE</sequence>
<protein>
    <recommendedName>
        <fullName evidence="4">ABC transporter permease</fullName>
    </recommendedName>
</protein>
<feature type="transmembrane region" description="Helical" evidence="1">
    <location>
        <begin position="81"/>
        <end position="99"/>
    </location>
</feature>
<feature type="transmembrane region" description="Helical" evidence="1">
    <location>
        <begin position="120"/>
        <end position="146"/>
    </location>
</feature>
<dbReference type="Proteomes" id="UP000223060">
    <property type="component" value="Chromosome"/>
</dbReference>
<feature type="transmembrane region" description="Helical" evidence="1">
    <location>
        <begin position="21"/>
        <end position="42"/>
    </location>
</feature>
<dbReference type="EMBL" id="CP011102">
    <property type="protein sequence ID" value="AQY49994.1"/>
    <property type="molecule type" value="Genomic_DNA"/>
</dbReference>
<keyword evidence="1" id="KW-0472">Membrane</keyword>
<keyword evidence="3" id="KW-1185">Reference proteome</keyword>
<keyword evidence="1" id="KW-0812">Transmembrane</keyword>
<dbReference type="GO" id="GO:0140359">
    <property type="term" value="F:ABC-type transporter activity"/>
    <property type="evidence" value="ECO:0007669"/>
    <property type="project" value="InterPro"/>
</dbReference>
<keyword evidence="1" id="KW-1133">Transmembrane helix</keyword>
<feature type="transmembrane region" description="Helical" evidence="1">
    <location>
        <begin position="158"/>
        <end position="182"/>
    </location>
</feature>
<evidence type="ECO:0000256" key="1">
    <source>
        <dbReference type="SAM" id="Phobius"/>
    </source>
</evidence>
<dbReference type="AlphaFoldDB" id="A0A1S7FRF1"/>
<dbReference type="RefSeq" id="WP_036060369.1">
    <property type="nucleotide sequence ID" value="NZ_CP011102.1"/>
</dbReference>
<evidence type="ECO:0008006" key="4">
    <source>
        <dbReference type="Google" id="ProtNLM"/>
    </source>
</evidence>
<organism evidence="2 3">
    <name type="scientific">Listeria weihenstephanensis</name>
    <dbReference type="NCBI Taxonomy" id="1006155"/>
    <lineage>
        <taxon>Bacteria</taxon>
        <taxon>Bacillati</taxon>
        <taxon>Bacillota</taxon>
        <taxon>Bacilli</taxon>
        <taxon>Bacillales</taxon>
        <taxon>Listeriaceae</taxon>
        <taxon>Listeria</taxon>
    </lineage>
</organism>
<proteinExistence type="predicted"/>
<name>A0A1S7FRF1_9LIST</name>
<dbReference type="KEGG" id="lwi:UE46_02320"/>
<evidence type="ECO:0000313" key="3">
    <source>
        <dbReference type="Proteomes" id="UP000223060"/>
    </source>
</evidence>
<evidence type="ECO:0000313" key="2">
    <source>
        <dbReference type="EMBL" id="AQY49994.1"/>
    </source>
</evidence>
<dbReference type="PANTHER" id="PTHR43471">
    <property type="entry name" value="ABC TRANSPORTER PERMEASE"/>
    <property type="match status" value="1"/>
</dbReference>